<dbReference type="Proteomes" id="UP000011067">
    <property type="component" value="Chromosome"/>
</dbReference>
<feature type="binding site" evidence="15">
    <location>
        <position position="515"/>
    </location>
    <ligand>
        <name>ATP</name>
        <dbReference type="ChEBI" id="CHEBI:30616"/>
    </ligand>
</feature>
<dbReference type="PROSITE" id="PS01312">
    <property type="entry name" value="SECA"/>
    <property type="match status" value="1"/>
</dbReference>
<keyword evidence="11 15" id="KW-0653">Protein transport</keyword>
<accession>A0ABM5NCY3</accession>
<evidence type="ECO:0000256" key="14">
    <source>
        <dbReference type="ARBA" id="ARBA00023136"/>
    </source>
</evidence>
<dbReference type="InterPro" id="IPR020937">
    <property type="entry name" value="SecA_CS"/>
</dbReference>
<dbReference type="Pfam" id="PF21090">
    <property type="entry name" value="P-loop_SecA"/>
    <property type="match status" value="1"/>
</dbReference>
<gene>
    <name evidence="15 19" type="primary">secA</name>
    <name evidence="19" type="ORF">BCHRO640_153</name>
</gene>
<evidence type="ECO:0000256" key="9">
    <source>
        <dbReference type="ARBA" id="ARBA00022833"/>
    </source>
</evidence>
<keyword evidence="6 15" id="KW-0963">Cytoplasm</keyword>
<dbReference type="PROSITE" id="PS51196">
    <property type="entry name" value="SECA_MOTOR_DEAD"/>
    <property type="match status" value="1"/>
</dbReference>
<keyword evidence="7" id="KW-0479">Metal-binding</keyword>
<comment type="similarity">
    <text evidence="3 15 16">Belongs to the SecA family.</text>
</comment>
<evidence type="ECO:0000256" key="11">
    <source>
        <dbReference type="ARBA" id="ARBA00022927"/>
    </source>
</evidence>
<comment type="cofactor">
    <cofactor evidence="1">
        <name>Zn(2+)</name>
        <dbReference type="ChEBI" id="CHEBI:29105"/>
    </cofactor>
</comment>
<dbReference type="InterPro" id="IPR044722">
    <property type="entry name" value="SecA_SF2_C"/>
</dbReference>
<dbReference type="SMART" id="SM00957">
    <property type="entry name" value="SecA_DEAD"/>
    <property type="match status" value="1"/>
</dbReference>
<dbReference type="NCBIfam" id="NF009538">
    <property type="entry name" value="PRK12904.1"/>
    <property type="match status" value="1"/>
</dbReference>
<evidence type="ECO:0000256" key="7">
    <source>
        <dbReference type="ARBA" id="ARBA00022723"/>
    </source>
</evidence>
<keyword evidence="13 15" id="KW-0811">Translocation</keyword>
<dbReference type="Pfam" id="PF02810">
    <property type="entry name" value="SEC-C"/>
    <property type="match status" value="1"/>
</dbReference>
<keyword evidence="8 15" id="KW-0547">Nucleotide-binding</keyword>
<comment type="function">
    <text evidence="15">Part of the Sec protein translocase complex. Interacts with the SecYEG preprotein conducting channel. Has a central role in coupling the hydrolysis of ATP to the transfer of proteins into and across the cell membrane, serving both as a receptor for the preprotein-SecB complex and as an ATP-driven molecular motor driving the stepwise translocation of polypeptide chains across the membrane.</text>
</comment>
<dbReference type="Gene3D" id="1.10.3060.10">
    <property type="entry name" value="Helical scaffold and wing domains of SecA"/>
    <property type="match status" value="1"/>
</dbReference>
<dbReference type="InterPro" id="IPR036266">
    <property type="entry name" value="SecA_Wing/Scaffold_sf"/>
</dbReference>
<evidence type="ECO:0000256" key="4">
    <source>
        <dbReference type="ARBA" id="ARBA00022448"/>
    </source>
</evidence>
<evidence type="ECO:0000256" key="6">
    <source>
        <dbReference type="ARBA" id="ARBA00022490"/>
    </source>
</evidence>
<keyword evidence="14 15" id="KW-0472">Membrane</keyword>
<evidence type="ECO:0000259" key="18">
    <source>
        <dbReference type="PROSITE" id="PS51196"/>
    </source>
</evidence>
<dbReference type="NCBIfam" id="TIGR00963">
    <property type="entry name" value="secA"/>
    <property type="match status" value="1"/>
</dbReference>
<evidence type="ECO:0000256" key="2">
    <source>
        <dbReference type="ARBA" id="ARBA00004170"/>
    </source>
</evidence>
<dbReference type="Pfam" id="PF07517">
    <property type="entry name" value="SecA_DEAD"/>
    <property type="match status" value="1"/>
</dbReference>
<dbReference type="CDD" id="cd17928">
    <property type="entry name" value="DEXDc_SecA"/>
    <property type="match status" value="1"/>
</dbReference>
<dbReference type="SUPFAM" id="SSF52540">
    <property type="entry name" value="P-loop containing nucleoside triphosphate hydrolases"/>
    <property type="match status" value="2"/>
</dbReference>
<keyword evidence="10 15" id="KW-0067">ATP-binding</keyword>
<dbReference type="InterPro" id="IPR027417">
    <property type="entry name" value="P-loop_NTPase"/>
</dbReference>
<evidence type="ECO:0000259" key="17">
    <source>
        <dbReference type="PROSITE" id="PS51192"/>
    </source>
</evidence>
<evidence type="ECO:0000313" key="19">
    <source>
        <dbReference type="EMBL" id="AGC03434.1"/>
    </source>
</evidence>
<keyword evidence="5 15" id="KW-1003">Cell membrane</keyword>
<organism evidence="19 20">
    <name type="scientific">Candidatus Blochmanniella chromaiodes str. 640</name>
    <dbReference type="NCBI Taxonomy" id="1240471"/>
    <lineage>
        <taxon>Bacteria</taxon>
        <taxon>Pseudomonadati</taxon>
        <taxon>Pseudomonadota</taxon>
        <taxon>Gammaproteobacteria</taxon>
        <taxon>Enterobacterales</taxon>
        <taxon>Enterobacteriaceae</taxon>
        <taxon>ant endosymbionts</taxon>
        <taxon>Candidatus Blochmanniella</taxon>
    </lineage>
</organism>
<evidence type="ECO:0000256" key="8">
    <source>
        <dbReference type="ARBA" id="ARBA00022741"/>
    </source>
</evidence>
<keyword evidence="4 15" id="KW-0813">Transport</keyword>
<dbReference type="CDD" id="cd18803">
    <property type="entry name" value="SF2_C_secA"/>
    <property type="match status" value="1"/>
</dbReference>
<feature type="binding site" evidence="15">
    <location>
        <begin position="108"/>
        <end position="112"/>
    </location>
    <ligand>
        <name>ATP</name>
        <dbReference type="ChEBI" id="CHEBI:30616"/>
    </ligand>
</feature>
<dbReference type="InterPro" id="IPR011116">
    <property type="entry name" value="SecA_Wing/Scaffold"/>
</dbReference>
<evidence type="ECO:0000256" key="1">
    <source>
        <dbReference type="ARBA" id="ARBA00001947"/>
    </source>
</evidence>
<dbReference type="HAMAP" id="MF_01382">
    <property type="entry name" value="SecA"/>
    <property type="match status" value="1"/>
</dbReference>
<dbReference type="PANTHER" id="PTHR30612:SF0">
    <property type="entry name" value="CHLOROPLAST PROTEIN-TRANSPORTING ATPASE"/>
    <property type="match status" value="1"/>
</dbReference>
<dbReference type="SUPFAM" id="SSF81767">
    <property type="entry name" value="Pre-protein crosslinking domain of SecA"/>
    <property type="match status" value="1"/>
</dbReference>
<keyword evidence="9" id="KW-0862">Zinc</keyword>
<dbReference type="InterPro" id="IPR014018">
    <property type="entry name" value="SecA_motor_DEAD"/>
</dbReference>
<keyword evidence="20" id="KW-1185">Reference proteome</keyword>
<dbReference type="RefSeq" id="WP_015344441.1">
    <property type="nucleotide sequence ID" value="NC_020075.1"/>
</dbReference>
<comment type="subcellular location">
    <subcellularLocation>
        <location evidence="15">Cell membrane</location>
        <topology evidence="15">Peripheral membrane protein</topology>
        <orientation evidence="15">Cytoplasmic side</orientation>
    </subcellularLocation>
    <subcellularLocation>
        <location evidence="15">Cytoplasm</location>
    </subcellularLocation>
    <subcellularLocation>
        <location evidence="2">Membrane</location>
        <topology evidence="2">Peripheral membrane protein</topology>
    </subcellularLocation>
    <text evidence="15">Distribution is 50-50.</text>
</comment>
<keyword evidence="12 15" id="KW-1278">Translocase</keyword>
<dbReference type="InterPro" id="IPR004027">
    <property type="entry name" value="SEC_C_motif"/>
</dbReference>
<evidence type="ECO:0000256" key="3">
    <source>
        <dbReference type="ARBA" id="ARBA00007650"/>
    </source>
</evidence>
<protein>
    <recommendedName>
        <fullName evidence="15 16">Protein translocase subunit SecA</fullName>
        <ecNumber evidence="15">7.4.2.8</ecNumber>
    </recommendedName>
</protein>
<dbReference type="PROSITE" id="PS51192">
    <property type="entry name" value="HELICASE_ATP_BIND_1"/>
    <property type="match status" value="1"/>
</dbReference>
<evidence type="ECO:0000256" key="12">
    <source>
        <dbReference type="ARBA" id="ARBA00022967"/>
    </source>
</evidence>
<dbReference type="InterPro" id="IPR036670">
    <property type="entry name" value="SecA_X-link_sf"/>
</dbReference>
<feature type="domain" description="SecA family profile" evidence="18">
    <location>
        <begin position="5"/>
        <end position="622"/>
    </location>
</feature>
<dbReference type="InterPro" id="IPR014001">
    <property type="entry name" value="Helicase_ATP-bd"/>
</dbReference>
<feature type="domain" description="Helicase ATP-binding" evidence="17">
    <location>
        <begin position="92"/>
        <end position="250"/>
    </location>
</feature>
<sequence>MLTPFKLFTKIFKNRNDRVLLRMKKVVDMINYMEKDIQKLNDSQLASKTNEFRESIESGVKNPENLLPQAFAVVRESIKRIFNIRLFDVQLLGGIVLNSRCIAEMKTGEGKTLTATLPAYLNALSGQGVHIVTVNNYLAHRDAINNKPLFEFLGLTVGINLPGLSASMKRAAYTADITYGTNNEYGFDYLRDNMVFVPEERVQRGLHYALIDEVDSILIDEARTPLVISGPSDDTSLLYSKINELVFSIIQKNKRNIDNLQKEEYFTVDEKSRQVILTENGLVLIEQLLIKSGIMSQGESLYSSDNIILMHHVNAAFRAHILFTCEVDYLVKNGEILIIDEHTGRVMPGRRWSDGLHQAIEAKEHVTIQNENQTLASITFQNYFRLYEKLSGMTGTANTEAFEFQSIYKLDTIVIPTNRPMIRNDFPDIIYMTEHEKIEAIINDIKDCVKRNQPVLVGTISIEKSEIISHALSQIGIMHKVLNAKFHAAEADIIAQAGYPGAVTIATNMAGRGTDIILGGNWRAEITALHKANTCKILKIKSDWKKRHHAVLKSGGLHVIGTERHESRRIDNQLRGRSGRQGDIGSSRFYLSMEDSLIRIFASNRLVNMMKKLGMKSGESIEHPWITKAIAHAQKKVENRNFDIRKQLLEYDDVANDQRRVIYEQRDKLLNISDISDIIRNIRCDVVEKLFNIYIPLEIIENKRDVMKLEKCLEKDFCLELPLLKWIEVEPRLYEEKEILRQRILENMTQKYEHTRKIIGIDIMCSFEKEIMLRTFDVLWKEHLASMDYLRQGIHLRGYAQKDPKQEYKRESFSMFTKMLDHLKYEVISEVSKLVIELFNKKESILNSTNKYNDFQSINTQIMNTKLLSIDHFFNQHTLTKNKIVSRNDACPCGSNKKFKECHGKIVNKRH</sequence>
<name>A0ABM5NCY3_9ENTR</name>
<evidence type="ECO:0000256" key="15">
    <source>
        <dbReference type="HAMAP-Rule" id="MF_01382"/>
    </source>
</evidence>
<dbReference type="InterPro" id="IPR000185">
    <property type="entry name" value="SecA"/>
</dbReference>
<dbReference type="SUPFAM" id="SSF81886">
    <property type="entry name" value="Helical scaffold and wing domains of SecA"/>
    <property type="match status" value="1"/>
</dbReference>
<comment type="subunit">
    <text evidence="15">Monomer and homodimer. Part of the essential Sec protein translocation apparatus which comprises SecA, SecYEG and auxiliary proteins SecDF-YajC and YidC.</text>
</comment>
<dbReference type="Gene3D" id="3.90.1440.10">
    <property type="entry name" value="SecA, preprotein cross-linking domain"/>
    <property type="match status" value="1"/>
</dbReference>
<evidence type="ECO:0000256" key="16">
    <source>
        <dbReference type="RuleBase" id="RU003874"/>
    </source>
</evidence>
<evidence type="ECO:0000256" key="5">
    <source>
        <dbReference type="ARBA" id="ARBA00022475"/>
    </source>
</evidence>
<comment type="catalytic activity">
    <reaction evidence="15">
        <text>ATP + H2O + cellular proteinSide 1 = ADP + phosphate + cellular proteinSide 2.</text>
        <dbReference type="EC" id="7.4.2.8"/>
    </reaction>
</comment>
<comment type="induction">
    <text evidence="15">Repressed under conditions of excess protein secretion capacity and derepressed when protein secretion becomes limiting. This is regulated by SecM.</text>
</comment>
<dbReference type="EMBL" id="CP003903">
    <property type="protein sequence ID" value="AGC03434.1"/>
    <property type="molecule type" value="Genomic_DNA"/>
</dbReference>
<dbReference type="InterPro" id="IPR011115">
    <property type="entry name" value="SecA_DEAD"/>
</dbReference>
<reference evidence="19 20" key="1">
    <citation type="journal article" date="2013" name="Genome Biol. Evol.">
        <title>Sequence context of indel mutations and their effect on protein evolution in a bacterial endosymbiont.</title>
        <authorList>
            <person name="Williams L.E."/>
            <person name="Wernegreen J.J."/>
        </authorList>
    </citation>
    <scope>NUCLEOTIDE SEQUENCE [LARGE SCALE GENOMIC DNA]</scope>
    <source>
        <strain evidence="19 20">640</strain>
    </source>
</reference>
<dbReference type="Pfam" id="PF07516">
    <property type="entry name" value="SecA_SW"/>
    <property type="match status" value="1"/>
</dbReference>
<dbReference type="PRINTS" id="PR00906">
    <property type="entry name" value="SECA"/>
</dbReference>
<evidence type="ECO:0000256" key="10">
    <source>
        <dbReference type="ARBA" id="ARBA00022840"/>
    </source>
</evidence>
<dbReference type="SMART" id="SM00958">
    <property type="entry name" value="SecA_PP_bind"/>
    <property type="match status" value="1"/>
</dbReference>
<evidence type="ECO:0000313" key="20">
    <source>
        <dbReference type="Proteomes" id="UP000011067"/>
    </source>
</evidence>
<proteinExistence type="evidence at transcript level"/>
<evidence type="ECO:0000256" key="13">
    <source>
        <dbReference type="ARBA" id="ARBA00023010"/>
    </source>
</evidence>
<dbReference type="Gene3D" id="3.40.50.300">
    <property type="entry name" value="P-loop containing nucleotide triphosphate hydrolases"/>
    <property type="match status" value="2"/>
</dbReference>
<dbReference type="InterPro" id="IPR011130">
    <property type="entry name" value="SecA_preprotein_X-link_dom"/>
</dbReference>
<dbReference type="EC" id="7.4.2.8" evidence="15"/>
<dbReference type="PANTHER" id="PTHR30612">
    <property type="entry name" value="SECA INNER MEMBRANE COMPONENT OF SEC PROTEIN SECRETION SYSTEM"/>
    <property type="match status" value="1"/>
</dbReference>
<dbReference type="Pfam" id="PF01043">
    <property type="entry name" value="SecA_PP_bind"/>
    <property type="match status" value="1"/>
</dbReference>
<feature type="binding site" evidence="15">
    <location>
        <position position="90"/>
    </location>
    <ligand>
        <name>ATP</name>
        <dbReference type="ChEBI" id="CHEBI:30616"/>
    </ligand>
</feature>